<proteinExistence type="predicted"/>
<dbReference type="EMBL" id="SJPI01000002">
    <property type="protein sequence ID" value="TWT50495.1"/>
    <property type="molecule type" value="Genomic_DNA"/>
</dbReference>
<feature type="transmembrane region" description="Helical" evidence="1">
    <location>
        <begin position="202"/>
        <end position="227"/>
    </location>
</feature>
<evidence type="ECO:0000313" key="2">
    <source>
        <dbReference type="EMBL" id="TWT50495.1"/>
    </source>
</evidence>
<sequence>MTFPSEDRSKDYVREVLTLIESRSFDDLVRRRDQFRSQDDHHVIAAKAVDEVRCESIAALAAIRESFWEQEAVTQSNELSRLAHSKFADIAAAATRLQQVAKNRAEFISAWSDTNMHQAFRLSLRKIVIASVPEANRERETVFSHIRPNHNPHYAVAHAEIQKAIGILQARYPQVFEQEKIWFSELRHYQPKWDLASDEARGALGIALMVIVFAMLFTSWQVVISLFDL</sequence>
<organism evidence="2 3">
    <name type="scientific">Rubripirellula amarantea</name>
    <dbReference type="NCBI Taxonomy" id="2527999"/>
    <lineage>
        <taxon>Bacteria</taxon>
        <taxon>Pseudomonadati</taxon>
        <taxon>Planctomycetota</taxon>
        <taxon>Planctomycetia</taxon>
        <taxon>Pirellulales</taxon>
        <taxon>Pirellulaceae</taxon>
        <taxon>Rubripirellula</taxon>
    </lineage>
</organism>
<evidence type="ECO:0000313" key="3">
    <source>
        <dbReference type="Proteomes" id="UP000316598"/>
    </source>
</evidence>
<dbReference type="AlphaFoldDB" id="A0A5C5WK67"/>
<protein>
    <submittedName>
        <fullName evidence="2">Uncharacterized protein</fullName>
    </submittedName>
</protein>
<gene>
    <name evidence="2" type="ORF">Pla22_32380</name>
</gene>
<name>A0A5C5WK67_9BACT</name>
<dbReference type="RefSeq" id="WP_146515715.1">
    <property type="nucleotide sequence ID" value="NZ_SJPI01000002.1"/>
</dbReference>
<keyword evidence="3" id="KW-1185">Reference proteome</keyword>
<accession>A0A5C5WK67</accession>
<reference evidence="2 3" key="1">
    <citation type="submission" date="2019-02" db="EMBL/GenBank/DDBJ databases">
        <title>Deep-cultivation of Planctomycetes and their phenomic and genomic characterization uncovers novel biology.</title>
        <authorList>
            <person name="Wiegand S."/>
            <person name="Jogler M."/>
            <person name="Boedeker C."/>
            <person name="Pinto D."/>
            <person name="Vollmers J."/>
            <person name="Rivas-Marin E."/>
            <person name="Kohn T."/>
            <person name="Peeters S.H."/>
            <person name="Heuer A."/>
            <person name="Rast P."/>
            <person name="Oberbeckmann S."/>
            <person name="Bunk B."/>
            <person name="Jeske O."/>
            <person name="Meyerdierks A."/>
            <person name="Storesund J.E."/>
            <person name="Kallscheuer N."/>
            <person name="Luecker S."/>
            <person name="Lage O.M."/>
            <person name="Pohl T."/>
            <person name="Merkel B.J."/>
            <person name="Hornburger P."/>
            <person name="Mueller R.-W."/>
            <person name="Bruemmer F."/>
            <person name="Labrenz M."/>
            <person name="Spormann A.M."/>
            <person name="Op Den Camp H."/>
            <person name="Overmann J."/>
            <person name="Amann R."/>
            <person name="Jetten M.S.M."/>
            <person name="Mascher T."/>
            <person name="Medema M.H."/>
            <person name="Devos D.P."/>
            <person name="Kaster A.-K."/>
            <person name="Ovreas L."/>
            <person name="Rohde M."/>
            <person name="Galperin M.Y."/>
            <person name="Jogler C."/>
        </authorList>
    </citation>
    <scope>NUCLEOTIDE SEQUENCE [LARGE SCALE GENOMIC DNA]</scope>
    <source>
        <strain evidence="2 3">Pla22</strain>
    </source>
</reference>
<keyword evidence="1" id="KW-0812">Transmembrane</keyword>
<dbReference type="Proteomes" id="UP000316598">
    <property type="component" value="Unassembled WGS sequence"/>
</dbReference>
<keyword evidence="1" id="KW-0472">Membrane</keyword>
<evidence type="ECO:0000256" key="1">
    <source>
        <dbReference type="SAM" id="Phobius"/>
    </source>
</evidence>
<comment type="caution">
    <text evidence="2">The sequence shown here is derived from an EMBL/GenBank/DDBJ whole genome shotgun (WGS) entry which is preliminary data.</text>
</comment>
<keyword evidence="1" id="KW-1133">Transmembrane helix</keyword>